<evidence type="ECO:0000256" key="7">
    <source>
        <dbReference type="ARBA" id="ARBA00023043"/>
    </source>
</evidence>
<dbReference type="Gene3D" id="1.10.750.20">
    <property type="entry name" value="SOCS box"/>
    <property type="match status" value="1"/>
</dbReference>
<evidence type="ECO:0000256" key="8">
    <source>
        <dbReference type="ARBA" id="ARBA00044976"/>
    </source>
</evidence>
<evidence type="ECO:0000256" key="1">
    <source>
        <dbReference type="ARBA" id="ARBA00004240"/>
    </source>
</evidence>
<dbReference type="CDD" id="cd03716">
    <property type="entry name" value="SOCS_ASB_like"/>
    <property type="match status" value="1"/>
</dbReference>
<dbReference type="Pfam" id="PF00023">
    <property type="entry name" value="Ank"/>
    <property type="match status" value="1"/>
</dbReference>
<dbReference type="EMBL" id="JAFDVH010000015">
    <property type="protein sequence ID" value="KAG7463464.1"/>
    <property type="molecule type" value="Genomic_DNA"/>
</dbReference>
<keyword evidence="7 9" id="KW-0040">ANK repeat</keyword>
<dbReference type="SMART" id="SM00969">
    <property type="entry name" value="SOCS_box"/>
    <property type="match status" value="1"/>
</dbReference>
<proteinExistence type="inferred from homology"/>
<dbReference type="PROSITE" id="PS50088">
    <property type="entry name" value="ANK_REPEAT"/>
    <property type="match status" value="4"/>
</dbReference>
<evidence type="ECO:0000256" key="9">
    <source>
        <dbReference type="PROSITE-ProRule" id="PRU00023"/>
    </source>
</evidence>
<feature type="repeat" description="ANK" evidence="9">
    <location>
        <begin position="149"/>
        <end position="178"/>
    </location>
</feature>
<dbReference type="InterPro" id="IPR051573">
    <property type="entry name" value="Ankyrin-SOCS_box_domain"/>
</dbReference>
<dbReference type="PANTHER" id="PTHR24136">
    <property type="entry name" value="SOWAH (DROSOPHILA) HOMOLOG"/>
    <property type="match status" value="1"/>
</dbReference>
<evidence type="ECO:0000256" key="6">
    <source>
        <dbReference type="ARBA" id="ARBA00022824"/>
    </source>
</evidence>
<dbReference type="GO" id="GO:0035556">
    <property type="term" value="P:intracellular signal transduction"/>
    <property type="evidence" value="ECO:0007669"/>
    <property type="project" value="InterPro"/>
</dbReference>
<dbReference type="SUPFAM" id="SSF48403">
    <property type="entry name" value="Ankyrin repeat"/>
    <property type="match status" value="1"/>
</dbReference>
<evidence type="ECO:0000259" key="10">
    <source>
        <dbReference type="PROSITE" id="PS50225"/>
    </source>
</evidence>
<dbReference type="InterPro" id="IPR002110">
    <property type="entry name" value="Ankyrin_rpt"/>
</dbReference>
<comment type="pathway">
    <text evidence="2">Protein modification; protein ubiquitination.</text>
</comment>
<dbReference type="SMART" id="SM00248">
    <property type="entry name" value="ANK"/>
    <property type="match status" value="6"/>
</dbReference>
<evidence type="ECO:0000256" key="5">
    <source>
        <dbReference type="ARBA" id="ARBA00022786"/>
    </source>
</evidence>
<dbReference type="Gene3D" id="1.25.40.20">
    <property type="entry name" value="Ankyrin repeat-containing domain"/>
    <property type="match status" value="1"/>
</dbReference>
<dbReference type="GO" id="GO:0045732">
    <property type="term" value="P:positive regulation of protein catabolic process"/>
    <property type="evidence" value="ECO:0007669"/>
    <property type="project" value="TreeGrafter"/>
</dbReference>
<comment type="caution">
    <text evidence="11">The sequence shown here is derived from an EMBL/GenBank/DDBJ whole genome shotgun (WGS) entry which is preliminary data.</text>
</comment>
<dbReference type="FunFam" id="1.10.750.20:FF:000001">
    <property type="entry name" value="Ankyrin repeat and SOCS box containing 1"/>
    <property type="match status" value="1"/>
</dbReference>
<keyword evidence="12" id="KW-1185">Reference proteome</keyword>
<dbReference type="Pfam" id="PF07525">
    <property type="entry name" value="SOCS_box"/>
    <property type="match status" value="1"/>
</dbReference>
<feature type="repeat" description="ANK" evidence="9">
    <location>
        <begin position="48"/>
        <end position="80"/>
    </location>
</feature>
<keyword evidence="6" id="KW-0256">Endoplasmic reticulum</keyword>
<comment type="subcellular location">
    <subcellularLocation>
        <location evidence="1">Endoplasmic reticulum</location>
    </subcellularLocation>
</comment>
<organism evidence="11 12">
    <name type="scientific">Megalops atlanticus</name>
    <name type="common">Tarpon</name>
    <name type="synonym">Clupea gigantea</name>
    <dbReference type="NCBI Taxonomy" id="7932"/>
    <lineage>
        <taxon>Eukaryota</taxon>
        <taxon>Metazoa</taxon>
        <taxon>Chordata</taxon>
        <taxon>Craniata</taxon>
        <taxon>Vertebrata</taxon>
        <taxon>Euteleostomi</taxon>
        <taxon>Actinopterygii</taxon>
        <taxon>Neopterygii</taxon>
        <taxon>Teleostei</taxon>
        <taxon>Elopiformes</taxon>
        <taxon>Megalopidae</taxon>
        <taxon>Megalops</taxon>
    </lineage>
</organism>
<gene>
    <name evidence="11" type="ORF">MATL_G00176810</name>
</gene>
<feature type="domain" description="SOCS box" evidence="10">
    <location>
        <begin position="258"/>
        <end position="307"/>
    </location>
</feature>
<dbReference type="PROSITE" id="PS50297">
    <property type="entry name" value="ANK_REP_REGION"/>
    <property type="match status" value="3"/>
</dbReference>
<dbReference type="InterPro" id="IPR036770">
    <property type="entry name" value="Ankyrin_rpt-contain_sf"/>
</dbReference>
<dbReference type="AlphaFoldDB" id="A0A9D3PLZ1"/>
<keyword evidence="5" id="KW-0833">Ubl conjugation pathway</keyword>
<dbReference type="PROSITE" id="PS50225">
    <property type="entry name" value="SOCS"/>
    <property type="match status" value="1"/>
</dbReference>
<dbReference type="PANTHER" id="PTHR24136:SF14">
    <property type="entry name" value="ANKYRIN REPEAT AND SOCS BOX PROTEIN 11"/>
    <property type="match status" value="1"/>
</dbReference>
<dbReference type="GO" id="GO:0016567">
    <property type="term" value="P:protein ubiquitination"/>
    <property type="evidence" value="ECO:0007669"/>
    <property type="project" value="TreeGrafter"/>
</dbReference>
<evidence type="ECO:0000256" key="3">
    <source>
        <dbReference type="ARBA" id="ARBA00005949"/>
    </source>
</evidence>
<dbReference type="PRINTS" id="PR01415">
    <property type="entry name" value="ANKYRIN"/>
</dbReference>
<dbReference type="OrthoDB" id="3246549at2759"/>
<accession>A0A9D3PLZ1</accession>
<reference evidence="11" key="1">
    <citation type="submission" date="2021-01" db="EMBL/GenBank/DDBJ databases">
        <authorList>
            <person name="Zahm M."/>
            <person name="Roques C."/>
            <person name="Cabau C."/>
            <person name="Klopp C."/>
            <person name="Donnadieu C."/>
            <person name="Jouanno E."/>
            <person name="Lampietro C."/>
            <person name="Louis A."/>
            <person name="Herpin A."/>
            <person name="Echchiki A."/>
            <person name="Berthelot C."/>
            <person name="Parey E."/>
            <person name="Roest-Crollius H."/>
            <person name="Braasch I."/>
            <person name="Postlethwait J."/>
            <person name="Bobe J."/>
            <person name="Montfort J."/>
            <person name="Bouchez O."/>
            <person name="Begum T."/>
            <person name="Mejri S."/>
            <person name="Adams A."/>
            <person name="Chen W.-J."/>
            <person name="Guiguen Y."/>
        </authorList>
    </citation>
    <scope>NUCLEOTIDE SEQUENCE</scope>
    <source>
        <strain evidence="11">YG-15Mar2019-1</strain>
        <tissue evidence="11">Brain</tissue>
    </source>
</reference>
<dbReference type="Pfam" id="PF12796">
    <property type="entry name" value="Ank_2"/>
    <property type="match status" value="2"/>
</dbReference>
<sequence length="307" mass="33611">MTESLTLPPLTCAGRRQDIRGISALSWDSRYDLYGNYICHTFQGGSWADRSPLHEAAFQGRLLSLHTLIAQGFNVNIATMDRVTPLHEACLGGHVTCAKLLLEHGANVNAVTINGATPLFNACVSGSTACVNLLLQYRPTPDPAHLVASPLHEAARRGHRECMEILIAHGANIDLEISQLGTPLYAACVGQRPDCVEKLLQIGADVHRGRARDSPLHAAAQRPSVRVVELLMEYGADVGRRNSEGKRPVELAEHGSPVERALRLREGPSALSQLCRLCVRRSLGRSRLHTVPNLPLPNLLRDFLLYR</sequence>
<protein>
    <recommendedName>
        <fullName evidence="8">Ankyrin repeat and SOCS box protein 11</fullName>
    </recommendedName>
</protein>
<keyword evidence="4" id="KW-0677">Repeat</keyword>
<feature type="repeat" description="ANK" evidence="9">
    <location>
        <begin position="211"/>
        <end position="243"/>
    </location>
</feature>
<evidence type="ECO:0000313" key="11">
    <source>
        <dbReference type="EMBL" id="KAG7463464.1"/>
    </source>
</evidence>
<evidence type="ECO:0000256" key="2">
    <source>
        <dbReference type="ARBA" id="ARBA00004906"/>
    </source>
</evidence>
<dbReference type="InterPro" id="IPR036036">
    <property type="entry name" value="SOCS_box-like_dom_sf"/>
</dbReference>
<dbReference type="InterPro" id="IPR001496">
    <property type="entry name" value="SOCS_box"/>
</dbReference>
<dbReference type="Proteomes" id="UP001046870">
    <property type="component" value="Chromosome 15"/>
</dbReference>
<dbReference type="FunFam" id="1.25.40.20:FF:000016">
    <property type="entry name" value="Ankyrin repeat and SOCS box containing 5"/>
    <property type="match status" value="1"/>
</dbReference>
<dbReference type="GO" id="GO:0005783">
    <property type="term" value="C:endoplasmic reticulum"/>
    <property type="evidence" value="ECO:0007669"/>
    <property type="project" value="UniProtKB-SubCell"/>
</dbReference>
<comment type="similarity">
    <text evidence="3">Belongs to the ankyrin SOCS box (ASB) family.</text>
</comment>
<evidence type="ECO:0000313" key="12">
    <source>
        <dbReference type="Proteomes" id="UP001046870"/>
    </source>
</evidence>
<name>A0A9D3PLZ1_MEGAT</name>
<evidence type="ECO:0000256" key="4">
    <source>
        <dbReference type="ARBA" id="ARBA00022737"/>
    </source>
</evidence>
<dbReference type="SUPFAM" id="SSF158235">
    <property type="entry name" value="SOCS box-like"/>
    <property type="match status" value="1"/>
</dbReference>
<feature type="repeat" description="ANK" evidence="9">
    <location>
        <begin position="81"/>
        <end position="113"/>
    </location>
</feature>